<keyword evidence="5" id="KW-0804">Transcription</keyword>
<dbReference type="InterPro" id="IPR050595">
    <property type="entry name" value="Bact_response_regulator"/>
</dbReference>
<dbReference type="Proteomes" id="UP001212189">
    <property type="component" value="Chromosome"/>
</dbReference>
<dbReference type="PANTHER" id="PTHR44591:SF14">
    <property type="entry name" value="PROTEIN PILG"/>
    <property type="match status" value="1"/>
</dbReference>
<dbReference type="Gene3D" id="1.10.10.60">
    <property type="entry name" value="Homeodomain-like"/>
    <property type="match status" value="1"/>
</dbReference>
<dbReference type="SMART" id="SM00448">
    <property type="entry name" value="REC"/>
    <property type="match status" value="1"/>
</dbReference>
<keyword evidence="4" id="KW-0238">DNA-binding</keyword>
<evidence type="ECO:0000256" key="6">
    <source>
        <dbReference type="PROSITE-ProRule" id="PRU00169"/>
    </source>
</evidence>
<dbReference type="EMBL" id="CP114976">
    <property type="protein sequence ID" value="WBE25981.1"/>
    <property type="molecule type" value="Genomic_DNA"/>
</dbReference>
<evidence type="ECO:0000256" key="4">
    <source>
        <dbReference type="ARBA" id="ARBA00023125"/>
    </source>
</evidence>
<sequence>MTEENLFEGEEQPHLLLVDDDETFTRVMARAMSRRGLRVSIASSADEGLALAKVDMPDLAVLDLKMEGDSGLVLLPKLLELDAQMKVLILTGYSSITTAVEAIKRGAANYLCKPADADDVLAALLSDHADLATLIPENPMSVDRVQWEHIQRILAEHDGNISATARALGMHRRTLQRKLQKRPVHR</sequence>
<dbReference type="InterPro" id="IPR002197">
    <property type="entry name" value="HTH_Fis"/>
</dbReference>
<keyword evidence="3" id="KW-0805">Transcription regulation</keyword>
<dbReference type="Gene3D" id="3.40.50.2300">
    <property type="match status" value="1"/>
</dbReference>
<dbReference type="AlphaFoldDB" id="A0AAE9VWA6"/>
<dbReference type="CDD" id="cd17563">
    <property type="entry name" value="REC_RegA-like"/>
    <property type="match status" value="1"/>
</dbReference>
<dbReference type="InterPro" id="IPR001789">
    <property type="entry name" value="Sig_transdc_resp-reg_receiver"/>
</dbReference>
<dbReference type="SUPFAM" id="SSF52172">
    <property type="entry name" value="CheY-like"/>
    <property type="match status" value="1"/>
</dbReference>
<organism evidence="8 9">
    <name type="scientific">Denitrificimonas caeni</name>
    <dbReference type="NCBI Taxonomy" id="521720"/>
    <lineage>
        <taxon>Bacteria</taxon>
        <taxon>Pseudomonadati</taxon>
        <taxon>Pseudomonadota</taxon>
        <taxon>Gammaproteobacteria</taxon>
        <taxon>Pseudomonadales</taxon>
        <taxon>Pseudomonadaceae</taxon>
        <taxon>Denitrificimonas</taxon>
    </lineage>
</organism>
<dbReference type="Pfam" id="PF00072">
    <property type="entry name" value="Response_reg"/>
    <property type="match status" value="1"/>
</dbReference>
<dbReference type="InterPro" id="IPR011006">
    <property type="entry name" value="CheY-like_superfamily"/>
</dbReference>
<keyword evidence="1 6" id="KW-0597">Phosphoprotein</keyword>
<feature type="domain" description="Response regulatory" evidence="7">
    <location>
        <begin position="14"/>
        <end position="128"/>
    </location>
</feature>
<dbReference type="PANTHER" id="PTHR44591">
    <property type="entry name" value="STRESS RESPONSE REGULATOR PROTEIN 1"/>
    <property type="match status" value="1"/>
</dbReference>
<protein>
    <submittedName>
        <fullName evidence="8">Response regulator transcription factor</fullName>
    </submittedName>
</protein>
<name>A0AAE9VWA6_9GAMM</name>
<dbReference type="PRINTS" id="PR01590">
    <property type="entry name" value="HTHFIS"/>
</dbReference>
<dbReference type="Pfam" id="PF02954">
    <property type="entry name" value="HTH_8"/>
    <property type="match status" value="1"/>
</dbReference>
<evidence type="ECO:0000313" key="8">
    <source>
        <dbReference type="EMBL" id="WBE25981.1"/>
    </source>
</evidence>
<dbReference type="RefSeq" id="WP_269818927.1">
    <property type="nucleotide sequence ID" value="NZ_CP114976.1"/>
</dbReference>
<dbReference type="FunFam" id="3.40.50.2300:FF:000205">
    <property type="entry name" value="Two-component system response regulator"/>
    <property type="match status" value="1"/>
</dbReference>
<evidence type="ECO:0000256" key="2">
    <source>
        <dbReference type="ARBA" id="ARBA00023012"/>
    </source>
</evidence>
<dbReference type="GO" id="GO:0043565">
    <property type="term" value="F:sequence-specific DNA binding"/>
    <property type="evidence" value="ECO:0007669"/>
    <property type="project" value="InterPro"/>
</dbReference>
<reference evidence="8 9" key="1">
    <citation type="submission" date="2022-12" db="EMBL/GenBank/DDBJ databases">
        <title>Coexistence and Characterization of a Novel Tigecycline Resistance gene tet(X) variant and blaNDM-1 in a Pseudomonas caeni Isolate of Chicken Origin.</title>
        <authorList>
            <person name="Lu X."/>
            <person name="Zhang L."/>
            <person name="Li R."/>
            <person name="Wang Z."/>
        </authorList>
    </citation>
    <scope>NUCLEOTIDE SEQUENCE [LARGE SCALE GENOMIC DNA]</scope>
    <source>
        <strain evidence="8 9">CE14</strain>
    </source>
</reference>
<accession>A0AAE9VWA6</accession>
<feature type="modified residue" description="4-aspartylphosphate" evidence="6">
    <location>
        <position position="63"/>
    </location>
</feature>
<evidence type="ECO:0000313" key="9">
    <source>
        <dbReference type="Proteomes" id="UP001212189"/>
    </source>
</evidence>
<keyword evidence="9" id="KW-1185">Reference proteome</keyword>
<dbReference type="FunFam" id="1.10.10.60:FF:000036">
    <property type="entry name" value="Two-component system response regulator"/>
    <property type="match status" value="1"/>
</dbReference>
<dbReference type="KEGG" id="dce:O6P33_03840"/>
<dbReference type="GO" id="GO:0000160">
    <property type="term" value="P:phosphorelay signal transduction system"/>
    <property type="evidence" value="ECO:0007669"/>
    <property type="project" value="UniProtKB-KW"/>
</dbReference>
<dbReference type="PROSITE" id="PS50110">
    <property type="entry name" value="RESPONSE_REGULATORY"/>
    <property type="match status" value="1"/>
</dbReference>
<evidence type="ECO:0000256" key="5">
    <source>
        <dbReference type="ARBA" id="ARBA00023163"/>
    </source>
</evidence>
<gene>
    <name evidence="8" type="ORF">O6P33_03840</name>
</gene>
<evidence type="ECO:0000256" key="1">
    <source>
        <dbReference type="ARBA" id="ARBA00022553"/>
    </source>
</evidence>
<evidence type="ECO:0000256" key="3">
    <source>
        <dbReference type="ARBA" id="ARBA00023015"/>
    </source>
</evidence>
<keyword evidence="2" id="KW-0902">Two-component regulatory system</keyword>
<evidence type="ECO:0000259" key="7">
    <source>
        <dbReference type="PROSITE" id="PS50110"/>
    </source>
</evidence>
<proteinExistence type="predicted"/>